<dbReference type="AlphaFoldDB" id="A0A0J9X976"/>
<dbReference type="EMBL" id="CCBN010000005">
    <property type="protein sequence ID" value="CDO53799.1"/>
    <property type="molecule type" value="Genomic_DNA"/>
</dbReference>
<organism evidence="1 2">
    <name type="scientific">Geotrichum candidum</name>
    <name type="common">Oospora lactis</name>
    <name type="synonym">Dipodascus geotrichum</name>
    <dbReference type="NCBI Taxonomy" id="1173061"/>
    <lineage>
        <taxon>Eukaryota</taxon>
        <taxon>Fungi</taxon>
        <taxon>Dikarya</taxon>
        <taxon>Ascomycota</taxon>
        <taxon>Saccharomycotina</taxon>
        <taxon>Dipodascomycetes</taxon>
        <taxon>Dipodascales</taxon>
        <taxon>Dipodascaceae</taxon>
        <taxon>Geotrichum</taxon>
    </lineage>
</organism>
<sequence length="762" mass="85937">MSFFNVFTYTNLQCALYRINYLSLLPSEEFHIEESSFHERVLIQYTRGYDNELKFFFGKYGTLLKDNWAVFVKLIERYKSLQTKKNEMGVSEIYITCKQLSTSPGTGFLLELIDQLRTTAIPAEGIKISEVQIGLENQIRGVIQLNVGEKEGTFDKWFEGLVLGEAKLDLAQYKVCVFDTHDAEMITDVFDKELRNIVENDQWEAVGKDHFIERVQFFTSRRLQVQACLPAFPCKSSNIMKVATNVPDKGEELALRRLINVCKVVKKIYPPGMKVWIVSDGHVFSDCIGVNDEVVDNYGIQLRKLYESITDGDHISFCSLPQLFTSNLHAFEDNYTKDVILSHHLDTNIDPQSETCRKILMSGCSTDPSILRSLIDNSDPAKLSLYRGFAKFMQEDLAFHPVTMRSSRKACKKIASKVAFEMIKAPYSNLVGLLMPYYLRLSIHAHDNSGPKFGIKLLSHDNCKTVRSLELDDMGASEDLLHIPTPWHNCVVQLMDYNCYYVTKSQIISNALKEGDYIGGWFKANKKGGHFNVTPLPKDSHKGVESILATNTGTDALDLNIEQSDSKPARMPLVYGIFAPPNFRIDQVTEVLKMLIMVKKRHENIKIEMIILDTNTPSHVGGPSLHSLDDCPNLDVFIVPGVRRAQELTRDQLDKVAEICKKTDHVLGIETGTLVLAESGALAGKPARCQSSTNSVSKYPNVHWDYSSVGDWKTDGHYWTSSSSVGTKASFVMFIEKMYPKGDAANVGSRLETTKEANELHM</sequence>
<proteinExistence type="predicted"/>
<name>A0A0J9X976_GEOCN</name>
<accession>A0A0J9X976</accession>
<dbReference type="Pfam" id="PF05141">
    <property type="entry name" value="DIT1_PvcA"/>
    <property type="match status" value="1"/>
</dbReference>
<dbReference type="Proteomes" id="UP000242525">
    <property type="component" value="Unassembled WGS sequence"/>
</dbReference>
<gene>
    <name evidence="1" type="ORF">BN980_GECA05s07325g</name>
</gene>
<dbReference type="InterPro" id="IPR007817">
    <property type="entry name" value="Isocyanide_synthase_DIT1"/>
</dbReference>
<reference evidence="1" key="1">
    <citation type="submission" date="2014-03" db="EMBL/GenBank/DDBJ databases">
        <authorList>
            <person name="Casaregola S."/>
        </authorList>
    </citation>
    <scope>NUCLEOTIDE SEQUENCE [LARGE SCALE GENOMIC DNA]</scope>
    <source>
        <strain evidence="1">CLIB 918</strain>
    </source>
</reference>
<dbReference type="SUPFAM" id="SSF52317">
    <property type="entry name" value="Class I glutamine amidotransferase-like"/>
    <property type="match status" value="1"/>
</dbReference>
<comment type="caution">
    <text evidence="1">The sequence shown here is derived from an EMBL/GenBank/DDBJ whole genome shotgun (WGS) entry which is preliminary data.</text>
</comment>
<dbReference type="Gene3D" id="3.40.50.880">
    <property type="match status" value="1"/>
</dbReference>
<dbReference type="OrthoDB" id="429813at2759"/>
<dbReference type="PANTHER" id="PTHR37285">
    <property type="entry name" value="SPORE WALL MATURATION PROTEIN DIT1"/>
    <property type="match status" value="1"/>
</dbReference>
<dbReference type="STRING" id="1173061.A0A0J9X976"/>
<evidence type="ECO:0000313" key="1">
    <source>
        <dbReference type="EMBL" id="CDO53799.1"/>
    </source>
</evidence>
<evidence type="ECO:0000313" key="2">
    <source>
        <dbReference type="Proteomes" id="UP000242525"/>
    </source>
</evidence>
<dbReference type="PANTHER" id="PTHR37285:SF5">
    <property type="entry name" value="SPORE WALL MATURATION PROTEIN DIT1"/>
    <property type="match status" value="1"/>
</dbReference>
<protein>
    <submittedName>
        <fullName evidence="1">Similar to Saccharomyces cerevisiae YDR403W DIT1 Sporulation-specific enzyme required for spore wall maturation</fullName>
    </submittedName>
</protein>
<dbReference type="InterPro" id="IPR029062">
    <property type="entry name" value="Class_I_gatase-like"/>
</dbReference>
<keyword evidence="2" id="KW-1185">Reference proteome</keyword>